<keyword evidence="2" id="KW-1185">Reference proteome</keyword>
<accession>A0ABS6G325</accession>
<dbReference type="PANTHER" id="PTHR35788">
    <property type="entry name" value="EXPORTED PROTEIN-RELATED"/>
    <property type="match status" value="1"/>
</dbReference>
<comment type="caution">
    <text evidence="1">The sequence shown here is derived from an EMBL/GenBank/DDBJ whole genome shotgun (WGS) entry which is preliminary data.</text>
</comment>
<organism evidence="1 2">
    <name type="scientific">Alkaliphilus flagellatus</name>
    <dbReference type="NCBI Taxonomy" id="2841507"/>
    <lineage>
        <taxon>Bacteria</taxon>
        <taxon>Bacillati</taxon>
        <taxon>Bacillota</taxon>
        <taxon>Clostridia</taxon>
        <taxon>Peptostreptococcales</taxon>
        <taxon>Natronincolaceae</taxon>
        <taxon>Alkaliphilus</taxon>
    </lineage>
</organism>
<dbReference type="InterPro" id="IPR052913">
    <property type="entry name" value="Glycopeptide_resist_protein"/>
</dbReference>
<evidence type="ECO:0000313" key="2">
    <source>
        <dbReference type="Proteomes" id="UP000779508"/>
    </source>
</evidence>
<sequence length="313" mass="34935">MKNYILLILTVTLLIYSTSCNFKNAEKELEENPENLGAQVNISKTENHISNVDFDVPDKSGPILNVPWENDSKFKEAQEKHGTDVLLSAFCTVIKTTSPGEQHNVHLAAKSVSGIVVPPGGVFSQNNSIGPYVESKGYQEGSAYIGGNVTPSIGGGACKIASTLYNVSILSNLEIVERYNHSMPVHYLPYGQDSTVAYGFKDFKFKNTTNAPILIWAVPIENRVYMGFYGKEEPPKVEWHHNILDRKIAPKQYKINSNLKDGEEKVILEGMDGARVESFITIEYEDGRSEKKNLGISNYWPMPHIIEVNKIKH</sequence>
<name>A0ABS6G325_9FIRM</name>
<dbReference type="EMBL" id="JAHLQK010000003">
    <property type="protein sequence ID" value="MBU5676773.1"/>
    <property type="molecule type" value="Genomic_DNA"/>
</dbReference>
<reference evidence="1 2" key="1">
    <citation type="submission" date="2021-06" db="EMBL/GenBank/DDBJ databases">
        <authorList>
            <person name="Sun Q."/>
            <person name="Li D."/>
        </authorList>
    </citation>
    <scope>NUCLEOTIDE SEQUENCE [LARGE SCALE GENOMIC DNA]</scope>
    <source>
        <strain evidence="1 2">MSJ-5</strain>
    </source>
</reference>
<dbReference type="Proteomes" id="UP000779508">
    <property type="component" value="Unassembled WGS sequence"/>
</dbReference>
<gene>
    <name evidence="1" type="ORF">KQI88_10110</name>
</gene>
<protein>
    <submittedName>
        <fullName evidence="1">VanW family protein</fullName>
    </submittedName>
</protein>
<dbReference type="Pfam" id="PF04294">
    <property type="entry name" value="VanW"/>
    <property type="match status" value="1"/>
</dbReference>
<proteinExistence type="predicted"/>
<dbReference type="InterPro" id="IPR007391">
    <property type="entry name" value="Vancomycin_resist_VanW"/>
</dbReference>
<evidence type="ECO:0000313" key="1">
    <source>
        <dbReference type="EMBL" id="MBU5676773.1"/>
    </source>
</evidence>
<dbReference type="PANTHER" id="PTHR35788:SF1">
    <property type="entry name" value="EXPORTED PROTEIN"/>
    <property type="match status" value="1"/>
</dbReference>